<dbReference type="Gene3D" id="3.40.50.10420">
    <property type="entry name" value="NagB/RpiA/CoA transferase-like"/>
    <property type="match status" value="1"/>
</dbReference>
<dbReference type="PANTHER" id="PTHR13017">
    <property type="entry name" value="5-FORMYLTETRAHYDROFOLATE CYCLO-LIGASE-RELATED"/>
    <property type="match status" value="1"/>
</dbReference>
<dbReference type="Pfam" id="PF01812">
    <property type="entry name" value="5-FTHF_cyc-lig"/>
    <property type="match status" value="1"/>
</dbReference>
<dbReference type="OrthoDB" id="9801938at2"/>
<dbReference type="RefSeq" id="WP_029567141.1">
    <property type="nucleotide sequence ID" value="NZ_JNVC02000019.1"/>
</dbReference>
<dbReference type="AlphaFoldDB" id="A0A084GJS4"/>
<dbReference type="STRING" id="246786.GS18_0219595"/>
<evidence type="ECO:0000313" key="1">
    <source>
        <dbReference type="EMBL" id="KEZ47586.1"/>
    </source>
</evidence>
<dbReference type="SUPFAM" id="SSF100950">
    <property type="entry name" value="NagB/RpiA/CoA transferase-like"/>
    <property type="match status" value="1"/>
</dbReference>
<dbReference type="GO" id="GO:0016874">
    <property type="term" value="F:ligase activity"/>
    <property type="evidence" value="ECO:0007669"/>
    <property type="project" value="UniProtKB-KW"/>
</dbReference>
<reference evidence="1 2" key="1">
    <citation type="journal article" date="2005" name="Int. J. Syst. Evol. Microbiol.">
        <title>Bacillus cibi sp. nov., isolated from jeotgal, a traditional Korean fermented seafood.</title>
        <authorList>
            <person name="Yoon J.H."/>
            <person name="Lee C.H."/>
            <person name="Oh T.K."/>
        </authorList>
    </citation>
    <scope>NUCLEOTIDE SEQUENCE [LARGE SCALE GENOMIC DNA]</scope>
    <source>
        <strain evidence="1 2">DSM 16189</strain>
    </source>
</reference>
<dbReference type="InterPro" id="IPR002698">
    <property type="entry name" value="FTHF_cligase"/>
</dbReference>
<dbReference type="EMBL" id="JNVC02000019">
    <property type="protein sequence ID" value="KEZ47586.1"/>
    <property type="molecule type" value="Genomic_DNA"/>
</dbReference>
<organism evidence="1 2">
    <name type="scientific">Metabacillus indicus</name>
    <name type="common">Bacillus indicus</name>
    <dbReference type="NCBI Taxonomy" id="246786"/>
    <lineage>
        <taxon>Bacteria</taxon>
        <taxon>Bacillati</taxon>
        <taxon>Bacillota</taxon>
        <taxon>Bacilli</taxon>
        <taxon>Bacillales</taxon>
        <taxon>Bacillaceae</taxon>
        <taxon>Metabacillus</taxon>
    </lineage>
</organism>
<accession>A0A084GJS4</accession>
<comment type="caution">
    <text evidence="1">The sequence shown here is derived from an EMBL/GenBank/DDBJ whole genome shotgun (WGS) entry which is preliminary data.</text>
</comment>
<dbReference type="InterPro" id="IPR024185">
    <property type="entry name" value="FTHF_cligase-like_sf"/>
</dbReference>
<keyword evidence="2" id="KW-1185">Reference proteome</keyword>
<gene>
    <name evidence="1" type="ORF">GS18_0219595</name>
</gene>
<sequence length="238" mass="27117">MITKDDIRQNKWQRLEDEKLGGFPFPLKNRIPNFKGAAAAAELVSQMDIYKKAEVVKINPDAPQLPLRARVIKDGKTLLVPTPRLKAGFIMLKREWVPPGEERKAVSLKNIRQYGKEITLSELPKVDLFVAGSVAVHKDGRRIGKGEGYSDREYAIMRELGNPDMPVISTIHSIQVTDEDFKVDTYDLPVDYIVTEQGIIETDTPYKKPDGIQWNLVTEDEKKEMPVLMEVWNITKKD</sequence>
<protein>
    <submittedName>
        <fullName evidence="1">5-formyltetrahydrofolate cyclo-ligase</fullName>
    </submittedName>
</protein>
<evidence type="ECO:0000313" key="2">
    <source>
        <dbReference type="Proteomes" id="UP000028549"/>
    </source>
</evidence>
<dbReference type="InterPro" id="IPR037171">
    <property type="entry name" value="NagB/RpiA_transferase-like"/>
</dbReference>
<proteinExistence type="predicted"/>
<dbReference type="PANTHER" id="PTHR13017:SF0">
    <property type="entry name" value="METHENYLTETRAHYDROFOLATE SYNTHASE DOMAIN-CONTAINING PROTEIN"/>
    <property type="match status" value="1"/>
</dbReference>
<name>A0A084GJS4_METID</name>
<dbReference type="Proteomes" id="UP000028549">
    <property type="component" value="Unassembled WGS sequence"/>
</dbReference>
<dbReference type="GO" id="GO:0005737">
    <property type="term" value="C:cytoplasm"/>
    <property type="evidence" value="ECO:0007669"/>
    <property type="project" value="TreeGrafter"/>
</dbReference>